<dbReference type="AlphaFoldDB" id="M3B0A3"/>
<dbReference type="KEGG" id="pfj:MYCFIDRAFT_174383"/>
<organism evidence="1 2">
    <name type="scientific">Pseudocercospora fijiensis (strain CIRAD86)</name>
    <name type="common">Black leaf streak disease fungus</name>
    <name type="synonym">Mycosphaerella fijiensis</name>
    <dbReference type="NCBI Taxonomy" id="383855"/>
    <lineage>
        <taxon>Eukaryota</taxon>
        <taxon>Fungi</taxon>
        <taxon>Dikarya</taxon>
        <taxon>Ascomycota</taxon>
        <taxon>Pezizomycotina</taxon>
        <taxon>Dothideomycetes</taxon>
        <taxon>Dothideomycetidae</taxon>
        <taxon>Mycosphaerellales</taxon>
        <taxon>Mycosphaerellaceae</taxon>
        <taxon>Pseudocercospora</taxon>
    </lineage>
</organism>
<gene>
    <name evidence="1" type="ORF">MYCFIDRAFT_174383</name>
</gene>
<dbReference type="EMBL" id="KB446558">
    <property type="protein sequence ID" value="EME82857.1"/>
    <property type="molecule type" value="Genomic_DNA"/>
</dbReference>
<keyword evidence="2" id="KW-1185">Reference proteome</keyword>
<reference evidence="1 2" key="1">
    <citation type="journal article" date="2012" name="PLoS Pathog.">
        <title>Diverse lifestyles and strategies of plant pathogenesis encoded in the genomes of eighteen Dothideomycetes fungi.</title>
        <authorList>
            <person name="Ohm R.A."/>
            <person name="Feau N."/>
            <person name="Henrissat B."/>
            <person name="Schoch C.L."/>
            <person name="Horwitz B.A."/>
            <person name="Barry K.W."/>
            <person name="Condon B.J."/>
            <person name="Copeland A.C."/>
            <person name="Dhillon B."/>
            <person name="Glaser F."/>
            <person name="Hesse C.N."/>
            <person name="Kosti I."/>
            <person name="LaButti K."/>
            <person name="Lindquist E.A."/>
            <person name="Lucas S."/>
            <person name="Salamov A.A."/>
            <person name="Bradshaw R.E."/>
            <person name="Ciuffetti L."/>
            <person name="Hamelin R.C."/>
            <person name="Kema G.H.J."/>
            <person name="Lawrence C."/>
            <person name="Scott J.A."/>
            <person name="Spatafora J.W."/>
            <person name="Turgeon B.G."/>
            <person name="de Wit P.J.G.M."/>
            <person name="Zhong S."/>
            <person name="Goodwin S.B."/>
            <person name="Grigoriev I.V."/>
        </authorList>
    </citation>
    <scope>NUCLEOTIDE SEQUENCE [LARGE SCALE GENOMIC DNA]</scope>
    <source>
        <strain evidence="1 2">CIRAD86</strain>
    </source>
</reference>
<evidence type="ECO:0000313" key="2">
    <source>
        <dbReference type="Proteomes" id="UP000016932"/>
    </source>
</evidence>
<evidence type="ECO:0000313" key="1">
    <source>
        <dbReference type="EMBL" id="EME82857.1"/>
    </source>
</evidence>
<protein>
    <submittedName>
        <fullName evidence="1">Uncharacterized protein</fullName>
    </submittedName>
</protein>
<dbReference type="GeneID" id="19333176"/>
<dbReference type="OrthoDB" id="3643661at2759"/>
<proteinExistence type="predicted"/>
<name>M3B0A3_PSEFD</name>
<dbReference type="VEuPathDB" id="FungiDB:MYCFIDRAFT_174383"/>
<dbReference type="RefSeq" id="XP_007926254.1">
    <property type="nucleotide sequence ID" value="XM_007928063.1"/>
</dbReference>
<accession>M3B0A3</accession>
<sequence length="259" mass="29511">MKEIQIDVSNCYCLFGCYRLIDEARDAFHCLKLNPKLEKLVIVGTKSKEERRTITDIVVRSLLDTAEDVTLLNKEFYPDGWGNRLGEFRDGVRPKLHFPKFEVIERSRFSLDDYDVEGGLEDEEVDLYNLVMEKKGGKIDDEMILKGSGTTLEDWQRLCDRGNNSVKGKIRERYRSSSRKSYRQDSCMNAPASSATHRAIQSTTVGEVSSGKRQLGEIQLELGTCLKLLGLKMVADIKVEELELGIAFGIKHLEVRRIL</sequence>
<dbReference type="Proteomes" id="UP000016932">
    <property type="component" value="Unassembled WGS sequence"/>
</dbReference>
<dbReference type="HOGENOM" id="CLU_1074109_0_0_1"/>